<evidence type="ECO:0000256" key="4">
    <source>
        <dbReference type="ARBA" id="ARBA00022980"/>
    </source>
</evidence>
<evidence type="ECO:0000256" key="5">
    <source>
        <dbReference type="ARBA" id="ARBA00023274"/>
    </source>
</evidence>
<evidence type="ECO:0000256" key="1">
    <source>
        <dbReference type="ARBA" id="ARBA00006700"/>
    </source>
</evidence>
<evidence type="ECO:0000256" key="2">
    <source>
        <dbReference type="ARBA" id="ARBA00022730"/>
    </source>
</evidence>
<dbReference type="InterPro" id="IPR012677">
    <property type="entry name" value="Nucleotide-bd_a/b_plait_sf"/>
</dbReference>
<dbReference type="EMBL" id="UOFR01000033">
    <property type="protein sequence ID" value="VAW95460.1"/>
    <property type="molecule type" value="Genomic_DNA"/>
</dbReference>
<dbReference type="GO" id="GO:0005840">
    <property type="term" value="C:ribosome"/>
    <property type="evidence" value="ECO:0007669"/>
    <property type="project" value="UniProtKB-KW"/>
</dbReference>
<dbReference type="InterPro" id="IPR012678">
    <property type="entry name" value="Ribosomal_uL23/eL15/eS24_sf"/>
</dbReference>
<dbReference type="PROSITE" id="PS00050">
    <property type="entry name" value="RIBOSOMAL_L23"/>
    <property type="match status" value="1"/>
</dbReference>
<dbReference type="InterPro" id="IPR013025">
    <property type="entry name" value="Ribosomal_uL23-like"/>
</dbReference>
<protein>
    <submittedName>
        <fullName evidence="6">LSU ribosomal protein L23p (L23Ae)</fullName>
    </submittedName>
</protein>
<dbReference type="InterPro" id="IPR001014">
    <property type="entry name" value="Ribosomal_uL23_CS"/>
</dbReference>
<dbReference type="HAMAP" id="MF_01369_B">
    <property type="entry name" value="Ribosomal_uL23_B"/>
    <property type="match status" value="1"/>
</dbReference>
<dbReference type="NCBIfam" id="NF004359">
    <property type="entry name" value="PRK05738.1-3"/>
    <property type="match status" value="1"/>
</dbReference>
<dbReference type="GO" id="GO:1990904">
    <property type="term" value="C:ribonucleoprotein complex"/>
    <property type="evidence" value="ECO:0007669"/>
    <property type="project" value="UniProtKB-KW"/>
</dbReference>
<keyword evidence="5" id="KW-0687">Ribonucleoprotein</keyword>
<dbReference type="GO" id="GO:0006412">
    <property type="term" value="P:translation"/>
    <property type="evidence" value="ECO:0007669"/>
    <property type="project" value="InterPro"/>
</dbReference>
<dbReference type="NCBIfam" id="NF004363">
    <property type="entry name" value="PRK05738.2-4"/>
    <property type="match status" value="1"/>
</dbReference>
<name>A0A3B1A1L8_9ZZZZ</name>
<accession>A0A3B1A1L8</accession>
<dbReference type="Pfam" id="PF00276">
    <property type="entry name" value="Ribosomal_L23"/>
    <property type="match status" value="1"/>
</dbReference>
<dbReference type="GO" id="GO:0003735">
    <property type="term" value="F:structural constituent of ribosome"/>
    <property type="evidence" value="ECO:0007669"/>
    <property type="project" value="InterPro"/>
</dbReference>
<evidence type="ECO:0000256" key="3">
    <source>
        <dbReference type="ARBA" id="ARBA00022884"/>
    </source>
</evidence>
<sequence>MNQERLMKVLLEPHISEKSTNVAEQGNQVVFKVASDATKSEIKQAVEKLFKVTVEGVQVTNMKGKVKVNRFGRSKRKDVKKAYVRLSAGDDINFLGTE</sequence>
<keyword evidence="3" id="KW-0694">RNA-binding</keyword>
<dbReference type="Gene3D" id="3.30.70.330">
    <property type="match status" value="1"/>
</dbReference>
<organism evidence="6">
    <name type="scientific">hydrothermal vent metagenome</name>
    <dbReference type="NCBI Taxonomy" id="652676"/>
    <lineage>
        <taxon>unclassified sequences</taxon>
        <taxon>metagenomes</taxon>
        <taxon>ecological metagenomes</taxon>
    </lineage>
</organism>
<proteinExistence type="inferred from homology"/>
<comment type="similarity">
    <text evidence="1">Belongs to the universal ribosomal protein uL23 family.</text>
</comment>
<evidence type="ECO:0000313" key="6">
    <source>
        <dbReference type="EMBL" id="VAW95460.1"/>
    </source>
</evidence>
<dbReference type="PANTHER" id="PTHR11620">
    <property type="entry name" value="60S RIBOSOMAL PROTEIN L23A"/>
    <property type="match status" value="1"/>
</dbReference>
<dbReference type="SUPFAM" id="SSF54189">
    <property type="entry name" value="Ribosomal proteins S24e, L23 and L15e"/>
    <property type="match status" value="1"/>
</dbReference>
<dbReference type="AlphaFoldDB" id="A0A3B1A1L8"/>
<keyword evidence="2" id="KW-0699">rRNA-binding</keyword>
<dbReference type="GO" id="GO:0019843">
    <property type="term" value="F:rRNA binding"/>
    <property type="evidence" value="ECO:0007669"/>
    <property type="project" value="UniProtKB-KW"/>
</dbReference>
<gene>
    <name evidence="6" type="ORF">MNBD_GAMMA21-492</name>
</gene>
<dbReference type="FunFam" id="3.30.70.330:FF:000001">
    <property type="entry name" value="50S ribosomal protein L23"/>
    <property type="match status" value="1"/>
</dbReference>
<reference evidence="6" key="1">
    <citation type="submission" date="2018-06" db="EMBL/GenBank/DDBJ databases">
        <authorList>
            <person name="Zhirakovskaya E."/>
        </authorList>
    </citation>
    <scope>NUCLEOTIDE SEQUENCE</scope>
</reference>
<keyword evidence="4 6" id="KW-0689">Ribosomal protein</keyword>